<evidence type="ECO:0000256" key="1">
    <source>
        <dbReference type="ARBA" id="ARBA00022603"/>
    </source>
</evidence>
<evidence type="ECO:0000256" key="3">
    <source>
        <dbReference type="ARBA" id="ARBA00022691"/>
    </source>
</evidence>
<accession>H5SCX3</accession>
<reference evidence="5" key="1">
    <citation type="journal article" date="2005" name="Environ. Microbiol.">
        <title>Genetic and functional properties of uncultivated thermophilic crenarchaeotes from a subsurface gold mine as revealed by analysis of genome fragments.</title>
        <authorList>
            <person name="Nunoura T."/>
            <person name="Hirayama H."/>
            <person name="Takami H."/>
            <person name="Oida H."/>
            <person name="Nishi S."/>
            <person name="Shimamura S."/>
            <person name="Suzuki Y."/>
            <person name="Inagaki F."/>
            <person name="Takai K."/>
            <person name="Nealson K.H."/>
            <person name="Horikoshi K."/>
        </authorList>
    </citation>
    <scope>NUCLEOTIDE SEQUENCE</scope>
</reference>
<dbReference type="PANTHER" id="PTHR43464:SF19">
    <property type="entry name" value="UBIQUINONE BIOSYNTHESIS O-METHYLTRANSFERASE, MITOCHONDRIAL"/>
    <property type="match status" value="1"/>
</dbReference>
<keyword evidence="3" id="KW-0949">S-adenosyl-L-methionine</keyword>
<dbReference type="AlphaFoldDB" id="H5SCX3"/>
<keyword evidence="1" id="KW-0489">Methyltransferase</keyword>
<evidence type="ECO:0000313" key="5">
    <source>
        <dbReference type="EMBL" id="BAL54009.1"/>
    </source>
</evidence>
<feature type="domain" description="Methyltransferase type 11" evidence="4">
    <location>
        <begin position="34"/>
        <end position="123"/>
    </location>
</feature>
<gene>
    <name evidence="5" type="ORF">HGMM_F11H08C19</name>
</gene>
<evidence type="ECO:0000259" key="4">
    <source>
        <dbReference type="Pfam" id="PF08241"/>
    </source>
</evidence>
<reference evidence="5" key="2">
    <citation type="journal article" date="2012" name="PLoS ONE">
        <title>A Deeply Branching Thermophilic Bacterium with an Ancient Acetyl-CoA Pathway Dominates a Subsurface Ecosystem.</title>
        <authorList>
            <person name="Takami H."/>
            <person name="Noguchi H."/>
            <person name="Takaki Y."/>
            <person name="Uchiyama I."/>
            <person name="Toyoda A."/>
            <person name="Nishi S."/>
            <person name="Chee G.-J."/>
            <person name="Arai W."/>
            <person name="Nunoura T."/>
            <person name="Itoh T."/>
            <person name="Hattori M."/>
            <person name="Takai K."/>
        </authorList>
    </citation>
    <scope>NUCLEOTIDE SEQUENCE</scope>
</reference>
<sequence>MDEHSRFRQQAAWTRPLRQYFLGKEEMRRAQRVLEVGCGSGAILQEWALPSALHGLDLSYARLREAQCHAPAAHLVQADGLFLPYAANTFDLVFCHYFLLWVADPLDALREMYRVTCPNGSILALAEPDYEGRIEEPPELLLPAEWQAEALRQRGADVTIGRRLPELFDQAGITLLESGCLAPAPRLALEAHQAEAEWQLLRRDLAGHISEEVLRAFDAIEKRARALGTRYFYVPTWFAWGQKRV</sequence>
<dbReference type="Pfam" id="PF08241">
    <property type="entry name" value="Methyltransf_11"/>
    <property type="match status" value="1"/>
</dbReference>
<dbReference type="InterPro" id="IPR013216">
    <property type="entry name" value="Methyltransf_11"/>
</dbReference>
<dbReference type="InterPro" id="IPR029063">
    <property type="entry name" value="SAM-dependent_MTases_sf"/>
</dbReference>
<organism evidence="5">
    <name type="scientific">uncultured Chloroflexota bacterium</name>
    <dbReference type="NCBI Taxonomy" id="166587"/>
    <lineage>
        <taxon>Bacteria</taxon>
        <taxon>Bacillati</taxon>
        <taxon>Chloroflexota</taxon>
        <taxon>environmental samples</taxon>
    </lineage>
</organism>
<protein>
    <submittedName>
        <fullName evidence="5">Hypothetical conserved protein</fullName>
    </submittedName>
</protein>
<dbReference type="GO" id="GO:0008757">
    <property type="term" value="F:S-adenosylmethionine-dependent methyltransferase activity"/>
    <property type="evidence" value="ECO:0007669"/>
    <property type="project" value="InterPro"/>
</dbReference>
<proteinExistence type="predicted"/>
<name>H5SCX3_9CHLR</name>
<dbReference type="PANTHER" id="PTHR43464">
    <property type="entry name" value="METHYLTRANSFERASE"/>
    <property type="match status" value="1"/>
</dbReference>
<evidence type="ECO:0000256" key="2">
    <source>
        <dbReference type="ARBA" id="ARBA00022679"/>
    </source>
</evidence>
<dbReference type="GO" id="GO:0032259">
    <property type="term" value="P:methylation"/>
    <property type="evidence" value="ECO:0007669"/>
    <property type="project" value="UniProtKB-KW"/>
</dbReference>
<dbReference type="EMBL" id="AP011674">
    <property type="protein sequence ID" value="BAL54009.1"/>
    <property type="molecule type" value="Genomic_DNA"/>
</dbReference>
<dbReference type="SUPFAM" id="SSF53335">
    <property type="entry name" value="S-adenosyl-L-methionine-dependent methyltransferases"/>
    <property type="match status" value="1"/>
</dbReference>
<dbReference type="Gene3D" id="3.40.50.150">
    <property type="entry name" value="Vaccinia Virus protein VP39"/>
    <property type="match status" value="1"/>
</dbReference>
<dbReference type="CDD" id="cd02440">
    <property type="entry name" value="AdoMet_MTases"/>
    <property type="match status" value="1"/>
</dbReference>
<keyword evidence="2" id="KW-0808">Transferase</keyword>